<feature type="domain" description="Probable double zinc ribbon" evidence="2">
    <location>
        <begin position="186"/>
        <end position="267"/>
    </location>
</feature>
<dbReference type="Proteomes" id="UP000799750">
    <property type="component" value="Unassembled WGS sequence"/>
</dbReference>
<organism evidence="3 4">
    <name type="scientific">Lophium mytilinum</name>
    <dbReference type="NCBI Taxonomy" id="390894"/>
    <lineage>
        <taxon>Eukaryota</taxon>
        <taxon>Fungi</taxon>
        <taxon>Dikarya</taxon>
        <taxon>Ascomycota</taxon>
        <taxon>Pezizomycotina</taxon>
        <taxon>Dothideomycetes</taxon>
        <taxon>Pleosporomycetidae</taxon>
        <taxon>Mytilinidiales</taxon>
        <taxon>Mytilinidiaceae</taxon>
        <taxon>Lophium</taxon>
    </lineage>
</organism>
<evidence type="ECO:0000313" key="3">
    <source>
        <dbReference type="EMBL" id="KAF2499454.1"/>
    </source>
</evidence>
<name>A0A6A6R537_9PEZI</name>
<keyword evidence="4" id="KW-1185">Reference proteome</keyword>
<evidence type="ECO:0000259" key="2">
    <source>
        <dbReference type="Pfam" id="PF26652"/>
    </source>
</evidence>
<gene>
    <name evidence="3" type="ORF">BU16DRAFT_603523</name>
</gene>
<accession>A0A6A6R537</accession>
<protein>
    <recommendedName>
        <fullName evidence="2">Probable double zinc ribbon domain-containing protein</fullName>
    </recommendedName>
</protein>
<sequence length="360" mass="40352">MLRSHITVNLEPAGISHSFQLFLLFQSLCMYLYPSSFFVVCELSLQHSEIICLTLHFSVYIVPSSVGRNSPLIFLQNQLLQSTTLSRDHKLNSVATISDCINTRIFPLTLDNTNMQEHPWSRPTLPSAYEYEQLEALSQAPPPSPPAAHILEPPAPPQTPLPAYVRFEQLPPTYARQAPHQYHERAWFCCQCKFTTGNVLLESTNGFVGVARCETCRHNACPRCLWDKILQSTSLSTMRAITSLTESCAPISTFCEHCGKHHGAEIGETDARRPLLKRAKTATKVIGTALVNWATTKSLELPMEGLPTPRTKPMACFQCGHSFTSNWATFHRLDGEFDPGGTAMRVIRLREELAEVVQLR</sequence>
<dbReference type="InterPro" id="IPR058253">
    <property type="entry name" value="Zn_ribbon_double"/>
</dbReference>
<dbReference type="Pfam" id="PF26652">
    <property type="entry name" value="Zn_ribbon_double"/>
    <property type="match status" value="1"/>
</dbReference>
<dbReference type="AlphaFoldDB" id="A0A6A6R537"/>
<dbReference type="EMBL" id="MU004184">
    <property type="protein sequence ID" value="KAF2499454.1"/>
    <property type="molecule type" value="Genomic_DNA"/>
</dbReference>
<proteinExistence type="predicted"/>
<evidence type="ECO:0000256" key="1">
    <source>
        <dbReference type="SAM" id="MobiDB-lite"/>
    </source>
</evidence>
<evidence type="ECO:0000313" key="4">
    <source>
        <dbReference type="Proteomes" id="UP000799750"/>
    </source>
</evidence>
<feature type="region of interest" description="Disordered" evidence="1">
    <location>
        <begin position="136"/>
        <end position="155"/>
    </location>
</feature>
<reference evidence="3" key="1">
    <citation type="journal article" date="2020" name="Stud. Mycol.">
        <title>101 Dothideomycetes genomes: a test case for predicting lifestyles and emergence of pathogens.</title>
        <authorList>
            <person name="Haridas S."/>
            <person name="Albert R."/>
            <person name="Binder M."/>
            <person name="Bloem J."/>
            <person name="Labutti K."/>
            <person name="Salamov A."/>
            <person name="Andreopoulos B."/>
            <person name="Baker S."/>
            <person name="Barry K."/>
            <person name="Bills G."/>
            <person name="Bluhm B."/>
            <person name="Cannon C."/>
            <person name="Castanera R."/>
            <person name="Culley D."/>
            <person name="Daum C."/>
            <person name="Ezra D."/>
            <person name="Gonzalez J."/>
            <person name="Henrissat B."/>
            <person name="Kuo A."/>
            <person name="Liang C."/>
            <person name="Lipzen A."/>
            <person name="Lutzoni F."/>
            <person name="Magnuson J."/>
            <person name="Mondo S."/>
            <person name="Nolan M."/>
            <person name="Ohm R."/>
            <person name="Pangilinan J."/>
            <person name="Park H.-J."/>
            <person name="Ramirez L."/>
            <person name="Alfaro M."/>
            <person name="Sun H."/>
            <person name="Tritt A."/>
            <person name="Yoshinaga Y."/>
            <person name="Zwiers L.-H."/>
            <person name="Turgeon B."/>
            <person name="Goodwin S."/>
            <person name="Spatafora J."/>
            <person name="Crous P."/>
            <person name="Grigoriev I."/>
        </authorList>
    </citation>
    <scope>NUCLEOTIDE SEQUENCE</scope>
    <source>
        <strain evidence="3">CBS 269.34</strain>
    </source>
</reference>